<dbReference type="Pfam" id="PF12833">
    <property type="entry name" value="HTH_18"/>
    <property type="match status" value="1"/>
</dbReference>
<evidence type="ECO:0000256" key="4">
    <source>
        <dbReference type="SAM" id="Phobius"/>
    </source>
</evidence>
<reference evidence="6 7" key="1">
    <citation type="submission" date="2020-08" db="EMBL/GenBank/DDBJ databases">
        <title>Cohnella phylogeny.</title>
        <authorList>
            <person name="Dunlap C."/>
        </authorList>
    </citation>
    <scope>NUCLEOTIDE SEQUENCE [LARGE SCALE GENOMIC DNA]</scope>
    <source>
        <strain evidence="6 7">DSM 28246</strain>
    </source>
</reference>
<dbReference type="AlphaFoldDB" id="A0A7X0VGL0"/>
<dbReference type="GO" id="GO:0043565">
    <property type="term" value="F:sequence-specific DNA binding"/>
    <property type="evidence" value="ECO:0007669"/>
    <property type="project" value="InterPro"/>
</dbReference>
<feature type="domain" description="HTH araC/xylS-type" evidence="5">
    <location>
        <begin position="656"/>
        <end position="755"/>
    </location>
</feature>
<dbReference type="InterPro" id="IPR009057">
    <property type="entry name" value="Homeodomain-like_sf"/>
</dbReference>
<keyword evidence="1" id="KW-0805">Transcription regulation</keyword>
<dbReference type="PRINTS" id="PR00032">
    <property type="entry name" value="HTHARAC"/>
</dbReference>
<dbReference type="Proteomes" id="UP000547209">
    <property type="component" value="Unassembled WGS sequence"/>
</dbReference>
<keyword evidence="7" id="KW-1185">Reference proteome</keyword>
<dbReference type="InterPro" id="IPR020449">
    <property type="entry name" value="Tscrpt_reg_AraC-type_HTH"/>
</dbReference>
<protein>
    <submittedName>
        <fullName evidence="6">AraC family transcriptional regulator</fullName>
    </submittedName>
</protein>
<proteinExistence type="predicted"/>
<keyword evidence="3" id="KW-0804">Transcription</keyword>
<dbReference type="PANTHER" id="PTHR43280">
    <property type="entry name" value="ARAC-FAMILY TRANSCRIPTIONAL REGULATOR"/>
    <property type="match status" value="1"/>
</dbReference>
<feature type="transmembrane region" description="Helical" evidence="4">
    <location>
        <begin position="23"/>
        <end position="45"/>
    </location>
</feature>
<dbReference type="PROSITE" id="PS01124">
    <property type="entry name" value="HTH_ARAC_FAMILY_2"/>
    <property type="match status" value="1"/>
</dbReference>
<evidence type="ECO:0000259" key="5">
    <source>
        <dbReference type="PROSITE" id="PS01124"/>
    </source>
</evidence>
<dbReference type="PANTHER" id="PTHR43280:SF2">
    <property type="entry name" value="HTH-TYPE TRANSCRIPTIONAL REGULATOR EXSA"/>
    <property type="match status" value="1"/>
</dbReference>
<gene>
    <name evidence="6" type="ORF">H7C19_19945</name>
</gene>
<keyword evidence="4" id="KW-0812">Transmembrane</keyword>
<evidence type="ECO:0000256" key="3">
    <source>
        <dbReference type="ARBA" id="ARBA00023163"/>
    </source>
</evidence>
<keyword evidence="4" id="KW-1133">Transmembrane helix</keyword>
<dbReference type="SMART" id="SM00342">
    <property type="entry name" value="HTH_ARAC"/>
    <property type="match status" value="1"/>
</dbReference>
<comment type="caution">
    <text evidence="6">The sequence shown here is derived from an EMBL/GenBank/DDBJ whole genome shotgun (WGS) entry which is preliminary data.</text>
</comment>
<dbReference type="Gene3D" id="1.10.10.60">
    <property type="entry name" value="Homeodomain-like"/>
    <property type="match status" value="2"/>
</dbReference>
<evidence type="ECO:0000256" key="1">
    <source>
        <dbReference type="ARBA" id="ARBA00023015"/>
    </source>
</evidence>
<sequence>MLNSTFWREGFVYDVEAFYNKTYIRTFLFLTGILICSLIPFVYFLSSEFAKYSMLEVRGNSQHEVDNLASKADTVLGNLKAYGLSMYADQNIQNWFFNTRQDPMVDHAMLVAQSNFMSTEPLIQRSYLINLRSGLAVDSKAGIVPLESFADQAMLKRVKAFRLQYLHFFPHTLDRTDNLALVLPATPEKPSDFYLVLLIDKPLLSDLLFGQSLSSEQDIRILDENGDLVLGRPDAALSEQLYRAAHQAQGSGLQVKLPHERWFVHTADMPNDNWTLYYSNEYRILTRHISSFQQKLIAYTVLLLGIVSMLFFWSSRRSLRSLTLLSEKLQRKVKFPSSRSEPKADIQWIDDGIEALLDNVEHLHASMRNQSELVRSESLSQWVLHGTPGMKNIEYIQRRTKLASFASLFLAVIRIEAFPVFCERYDFPSRKLIKYAIRNIAEDVIGAGSCKAEGLDMGGDHLILLIGGPQPDSSQLQRRLMEVREQTARILDVDTTVAVSNAYGFDANIRTVYDRIYEMTMLRFLKGESRIFLENDYEEFMEGYPAASDALDTTEVIRSIHGGRKDLAVTLLRKQMKLIQGMPFRECKLYLTYFTYELLKSFNKSSATQGIGSIHQLLDRYRTLEDFQSWLEDVVETLAAGIDVPKSSSRKEEIVTEIKEYVNHHLHDDQLSVERIADNFSYSVSYVRQLFKEIMNVSLSDYVLQERIEQVKEKLISTRLSVLEIAAQCGFLSKGHFFSSFKKFTDLTPKQYREIHMEETANSSI</sequence>
<dbReference type="PROSITE" id="PS00041">
    <property type="entry name" value="HTH_ARAC_FAMILY_1"/>
    <property type="match status" value="1"/>
</dbReference>
<dbReference type="InterPro" id="IPR018060">
    <property type="entry name" value="HTH_AraC"/>
</dbReference>
<keyword evidence="2" id="KW-0238">DNA-binding</keyword>
<organism evidence="6 7">
    <name type="scientific">Cohnella nanjingensis</name>
    <dbReference type="NCBI Taxonomy" id="1387779"/>
    <lineage>
        <taxon>Bacteria</taxon>
        <taxon>Bacillati</taxon>
        <taxon>Bacillota</taxon>
        <taxon>Bacilli</taxon>
        <taxon>Bacillales</taxon>
        <taxon>Paenibacillaceae</taxon>
        <taxon>Cohnella</taxon>
    </lineage>
</organism>
<accession>A0A7X0VGL0</accession>
<dbReference type="GO" id="GO:0003700">
    <property type="term" value="F:DNA-binding transcription factor activity"/>
    <property type="evidence" value="ECO:0007669"/>
    <property type="project" value="InterPro"/>
</dbReference>
<evidence type="ECO:0000256" key="2">
    <source>
        <dbReference type="ARBA" id="ARBA00023125"/>
    </source>
</evidence>
<evidence type="ECO:0000313" key="6">
    <source>
        <dbReference type="EMBL" id="MBB6672956.1"/>
    </source>
</evidence>
<keyword evidence="4" id="KW-0472">Membrane</keyword>
<dbReference type="SUPFAM" id="SSF46689">
    <property type="entry name" value="Homeodomain-like"/>
    <property type="match status" value="1"/>
</dbReference>
<feature type="transmembrane region" description="Helical" evidence="4">
    <location>
        <begin position="296"/>
        <end position="314"/>
    </location>
</feature>
<name>A0A7X0VGL0_9BACL</name>
<dbReference type="EMBL" id="JACJVP010000032">
    <property type="protein sequence ID" value="MBB6672956.1"/>
    <property type="molecule type" value="Genomic_DNA"/>
</dbReference>
<dbReference type="InterPro" id="IPR018062">
    <property type="entry name" value="HTH_AraC-typ_CS"/>
</dbReference>
<evidence type="ECO:0000313" key="7">
    <source>
        <dbReference type="Proteomes" id="UP000547209"/>
    </source>
</evidence>